<organism evidence="10">
    <name type="scientific">hydrocarbon metagenome</name>
    <dbReference type="NCBI Taxonomy" id="938273"/>
    <lineage>
        <taxon>unclassified sequences</taxon>
        <taxon>metagenomes</taxon>
        <taxon>ecological metagenomes</taxon>
    </lineage>
</organism>
<comment type="cofactor">
    <cofactor evidence="2">
        <name>Mn(2+)</name>
        <dbReference type="ChEBI" id="CHEBI:29035"/>
    </cofactor>
</comment>
<dbReference type="InterPro" id="IPR036390">
    <property type="entry name" value="WH_DNA-bd_sf"/>
</dbReference>
<evidence type="ECO:0000256" key="3">
    <source>
        <dbReference type="ARBA" id="ARBA00001941"/>
    </source>
</evidence>
<dbReference type="HAMAP" id="MF_01975">
    <property type="entry name" value="MetAP_2_arc"/>
    <property type="match status" value="1"/>
</dbReference>
<evidence type="ECO:0000256" key="2">
    <source>
        <dbReference type="ARBA" id="ARBA00001936"/>
    </source>
</evidence>
<reference evidence="10" key="1">
    <citation type="journal article" date="2015" name="Proc. Natl. Acad. Sci. U.S.A.">
        <title>Networks of energetic and metabolic interactions define dynamics in microbial communities.</title>
        <authorList>
            <person name="Embree M."/>
            <person name="Liu J.K."/>
            <person name="Al-Bassam M.M."/>
            <person name="Zengler K."/>
        </authorList>
    </citation>
    <scope>NUCLEOTIDE SEQUENCE</scope>
</reference>
<evidence type="ECO:0000256" key="6">
    <source>
        <dbReference type="ARBA" id="ARBA00022670"/>
    </source>
</evidence>
<dbReference type="Gene3D" id="1.10.10.10">
    <property type="entry name" value="Winged helix-like DNA-binding domain superfamily/Winged helix DNA-binding domain"/>
    <property type="match status" value="1"/>
</dbReference>
<keyword evidence="8 10" id="KW-0378">Hydrolase</keyword>
<dbReference type="PANTHER" id="PTHR45777">
    <property type="entry name" value="METHIONINE AMINOPEPTIDASE 2"/>
    <property type="match status" value="1"/>
</dbReference>
<accession>A0A0W8EAF3</accession>
<keyword evidence="5 10" id="KW-0031">Aminopeptidase</keyword>
<dbReference type="SUPFAM" id="SSF55920">
    <property type="entry name" value="Creatinase/aminopeptidase"/>
    <property type="match status" value="1"/>
</dbReference>
<dbReference type="EC" id="3.4.11.18" evidence="10"/>
<dbReference type="InterPro" id="IPR036388">
    <property type="entry name" value="WH-like_DNA-bd_sf"/>
</dbReference>
<dbReference type="EMBL" id="LNQE01001808">
    <property type="protein sequence ID" value="KUG05528.1"/>
    <property type="molecule type" value="Genomic_DNA"/>
</dbReference>
<feature type="domain" description="Peptidase M24" evidence="9">
    <location>
        <begin position="12"/>
        <end position="196"/>
    </location>
</feature>
<dbReference type="InterPro" id="IPR050247">
    <property type="entry name" value="Met_Aminopeptidase_Type2"/>
</dbReference>
<proteinExistence type="inferred from homology"/>
<evidence type="ECO:0000259" key="9">
    <source>
        <dbReference type="Pfam" id="PF00557"/>
    </source>
</evidence>
<dbReference type="GO" id="GO:0070006">
    <property type="term" value="F:metalloaminopeptidase activity"/>
    <property type="evidence" value="ECO:0007669"/>
    <property type="project" value="InterPro"/>
</dbReference>
<dbReference type="InterPro" id="IPR001714">
    <property type="entry name" value="Pept_M24_MAP"/>
</dbReference>
<evidence type="ECO:0000256" key="1">
    <source>
        <dbReference type="ARBA" id="ARBA00000294"/>
    </source>
</evidence>
<gene>
    <name evidence="10" type="ORF">ASZ90_017031</name>
</gene>
<dbReference type="InterPro" id="IPR028595">
    <property type="entry name" value="MetAP_archaeal"/>
</dbReference>
<evidence type="ECO:0000256" key="4">
    <source>
        <dbReference type="ARBA" id="ARBA00001954"/>
    </source>
</evidence>
<dbReference type="GO" id="GO:0006508">
    <property type="term" value="P:proteolysis"/>
    <property type="evidence" value="ECO:0007669"/>
    <property type="project" value="UniProtKB-KW"/>
</dbReference>
<dbReference type="GO" id="GO:0046872">
    <property type="term" value="F:metal ion binding"/>
    <property type="evidence" value="ECO:0007669"/>
    <property type="project" value="UniProtKB-KW"/>
</dbReference>
<dbReference type="InterPro" id="IPR002468">
    <property type="entry name" value="Pept_M24A_MAP2"/>
</dbReference>
<keyword evidence="6" id="KW-0645">Protease</keyword>
<comment type="cofactor">
    <cofactor evidence="3">
        <name>Co(2+)</name>
        <dbReference type="ChEBI" id="CHEBI:48828"/>
    </cofactor>
</comment>
<comment type="caution">
    <text evidence="10">The sequence shown here is derived from an EMBL/GenBank/DDBJ whole genome shotgun (WGS) entry which is preliminary data.</text>
</comment>
<dbReference type="Pfam" id="PF00557">
    <property type="entry name" value="Peptidase_M24"/>
    <property type="match status" value="1"/>
</dbReference>
<comment type="cofactor">
    <cofactor evidence="4">
        <name>Fe(2+)</name>
        <dbReference type="ChEBI" id="CHEBI:29033"/>
    </cofactor>
</comment>
<dbReference type="GO" id="GO:0005737">
    <property type="term" value="C:cytoplasm"/>
    <property type="evidence" value="ECO:0007669"/>
    <property type="project" value="TreeGrafter"/>
</dbReference>
<dbReference type="InterPro" id="IPR036005">
    <property type="entry name" value="Creatinase/aminopeptidase-like"/>
</dbReference>
<evidence type="ECO:0000256" key="7">
    <source>
        <dbReference type="ARBA" id="ARBA00022723"/>
    </source>
</evidence>
<dbReference type="GO" id="GO:0004239">
    <property type="term" value="F:initiator methionyl aminopeptidase activity"/>
    <property type="evidence" value="ECO:0007669"/>
    <property type="project" value="UniProtKB-EC"/>
</dbReference>
<name>A0A0W8EAF3_9ZZZZ</name>
<dbReference type="NCBIfam" id="TIGR00501">
    <property type="entry name" value="met_pdase_II"/>
    <property type="match status" value="1"/>
</dbReference>
<comment type="catalytic activity">
    <reaction evidence="1">
        <text>Release of N-terminal amino acids, preferentially methionine, from peptides and arylamides.</text>
        <dbReference type="EC" id="3.4.11.18"/>
    </reaction>
</comment>
<dbReference type="InterPro" id="IPR000994">
    <property type="entry name" value="Pept_M24"/>
</dbReference>
<dbReference type="PANTHER" id="PTHR45777:SF2">
    <property type="entry name" value="METHIONINE AMINOPEPTIDASE 2"/>
    <property type="match status" value="1"/>
</dbReference>
<sequence length="295" mass="31632">MTTIPDDRIIDCYREAGKIAAAVLKEGASLVREGASVRDVVETTERRVGDLGAGLAFPLNLSLNEDAAHDTASPDEQRIFLAGDVVKLDLGVHLEGYIADTAVTIDLGDHDLLIEASRAALEKAISLVQPGVTVGALGTVIQQEIESRGFRPVANLTGHGLSRYAIHTPPNIPNIGYPGGARLEEGMVFAIEPFATTGSGKVSEKARIEIFQQTSARPVRLPSARKIIEEVRDRRGMPFARRWIPDSRQDVALAALVHQGIVRAYPVLADIPGSIVSQHEHTLIVTSDGCIVTTA</sequence>
<protein>
    <submittedName>
        <fullName evidence="10">Methionine aminopeptidase</fullName>
        <ecNumber evidence="10">3.4.11.18</ecNumber>
    </submittedName>
</protein>
<dbReference type="Gene3D" id="3.90.230.10">
    <property type="entry name" value="Creatinase/methionine aminopeptidase superfamily"/>
    <property type="match status" value="1"/>
</dbReference>
<evidence type="ECO:0000256" key="5">
    <source>
        <dbReference type="ARBA" id="ARBA00022438"/>
    </source>
</evidence>
<evidence type="ECO:0000313" key="10">
    <source>
        <dbReference type="EMBL" id="KUG05528.1"/>
    </source>
</evidence>
<keyword evidence="7" id="KW-0479">Metal-binding</keyword>
<dbReference type="PRINTS" id="PR00599">
    <property type="entry name" value="MAPEPTIDASE"/>
</dbReference>
<dbReference type="SUPFAM" id="SSF46785">
    <property type="entry name" value="Winged helix' DNA-binding domain"/>
    <property type="match status" value="1"/>
</dbReference>
<evidence type="ECO:0000256" key="8">
    <source>
        <dbReference type="ARBA" id="ARBA00022801"/>
    </source>
</evidence>
<dbReference type="AlphaFoldDB" id="A0A0W8EAF3"/>